<protein>
    <submittedName>
        <fullName evidence="1">Uncharacterized protein</fullName>
    </submittedName>
</protein>
<organism evidence="1 2">
    <name type="scientific">Candidatus Synechococcus calcipolaris G9</name>
    <dbReference type="NCBI Taxonomy" id="1497997"/>
    <lineage>
        <taxon>Bacteria</taxon>
        <taxon>Bacillati</taxon>
        <taxon>Cyanobacteriota</taxon>
        <taxon>Cyanophyceae</taxon>
        <taxon>Synechococcales</taxon>
        <taxon>Synechococcaceae</taxon>
        <taxon>Synechococcus</taxon>
    </lineage>
</organism>
<evidence type="ECO:0000313" key="1">
    <source>
        <dbReference type="EMBL" id="MDG2989901.1"/>
    </source>
</evidence>
<reference evidence="1" key="2">
    <citation type="submission" date="2022-01" db="EMBL/GenBank/DDBJ databases">
        <authorList>
            <person name="Zivanovic Y."/>
            <person name="Moreira D."/>
            <person name="Lopez-Garcia P."/>
        </authorList>
    </citation>
    <scope>NUCLEOTIDE SEQUENCE</scope>
    <source>
        <strain evidence="1">G9</strain>
    </source>
</reference>
<comment type="caution">
    <text evidence="1">The sequence shown here is derived from an EMBL/GenBank/DDBJ whole genome shotgun (WGS) entry which is preliminary data.</text>
</comment>
<evidence type="ECO:0000313" key="2">
    <source>
        <dbReference type="Proteomes" id="UP001154265"/>
    </source>
</evidence>
<gene>
    <name evidence="1" type="ORF">L3556_02980</name>
</gene>
<name>A0ABT6EXD8_9SYNE</name>
<proteinExistence type="predicted"/>
<dbReference type="EMBL" id="JAKKUT010000002">
    <property type="protein sequence ID" value="MDG2989901.1"/>
    <property type="molecule type" value="Genomic_DNA"/>
</dbReference>
<accession>A0ABT6EXD8</accession>
<dbReference type="RefSeq" id="WP_277865827.1">
    <property type="nucleotide sequence ID" value="NZ_JAKKUT010000002.1"/>
</dbReference>
<dbReference type="Proteomes" id="UP001154265">
    <property type="component" value="Unassembled WGS sequence"/>
</dbReference>
<keyword evidence="2" id="KW-1185">Reference proteome</keyword>
<reference evidence="1" key="1">
    <citation type="journal article" date="2022" name="Genome Biol. Evol.">
        <title>A New Gene Family Diagnostic for Intracellular Biomineralization of Amorphous Ca Carbonates by Cyanobacteria.</title>
        <authorList>
            <person name="Benzerara K."/>
            <person name="Duprat E."/>
            <person name="Bitard-Feildel T."/>
            <person name="Caumes G."/>
            <person name="Cassier-Chauvat C."/>
            <person name="Chauvat F."/>
            <person name="Dezi M."/>
            <person name="Diop S.I."/>
            <person name="Gaschignard G."/>
            <person name="Gorgen S."/>
            <person name="Gugger M."/>
            <person name="Lopez-Garcia P."/>
            <person name="Millet M."/>
            <person name="Skouri-Panet F."/>
            <person name="Moreira D."/>
            <person name="Callebaut I."/>
        </authorList>
    </citation>
    <scope>NUCLEOTIDE SEQUENCE</scope>
    <source>
        <strain evidence="1">G9</strain>
    </source>
</reference>
<sequence>MNNPLSSSVPPSDSDLAELSDRIYGLATTYGNNTEKLLALLRLLEYLHRQIREGNFQASLPNNRQALYNLLRIVENEGGWPYIPRMKLEAFLTAVEQKSVEDSQSEPQ</sequence>